<dbReference type="EMBL" id="KQ086100">
    <property type="protein sequence ID" value="KLO08241.1"/>
    <property type="molecule type" value="Genomic_DNA"/>
</dbReference>
<keyword evidence="3" id="KW-1185">Reference proteome</keyword>
<evidence type="ECO:0000256" key="1">
    <source>
        <dbReference type="SAM" id="MobiDB-lite"/>
    </source>
</evidence>
<dbReference type="AlphaFoldDB" id="A0A0H2RTS7"/>
<gene>
    <name evidence="2" type="ORF">SCHPADRAFT_944633</name>
</gene>
<evidence type="ECO:0008006" key="4">
    <source>
        <dbReference type="Google" id="ProtNLM"/>
    </source>
</evidence>
<accession>A0A0H2RTS7</accession>
<feature type="compositionally biased region" description="Acidic residues" evidence="1">
    <location>
        <begin position="232"/>
        <end position="243"/>
    </location>
</feature>
<feature type="compositionally biased region" description="Polar residues" evidence="1">
    <location>
        <begin position="290"/>
        <end position="317"/>
    </location>
</feature>
<evidence type="ECO:0000313" key="3">
    <source>
        <dbReference type="Proteomes" id="UP000053477"/>
    </source>
</evidence>
<evidence type="ECO:0000313" key="2">
    <source>
        <dbReference type="EMBL" id="KLO08241.1"/>
    </source>
</evidence>
<sequence>MGRAKGNKTGTTDVSAVKSKRSRKPTEQGKVPKAKATTTRKSSRKTTKTTEEAKKKVETFWTTDLTWKLYTAIIENEDIKRGLFPPPGSNASTKDGGGKAKIEFQAMLAGEVFGGENCEHKAAFEAAKTKAEKEAWVTKIKNKLASMAKATRKHCTALGQTGAGIRSADEVDRSQKNEFVNKFESILNEFPLFFEWRDLIGERPNVNPVGVGNMDSELDLAVLGDTDGASSAEEDDEDVDGDDGGNGIGEGEEDVDELDASDDGAVMNSDDEMAPARTGSEDQLDEPSKSMGTLSITVTNGRGRNGKSTLVTVTSGSAEPKIA</sequence>
<dbReference type="OrthoDB" id="3266275at2759"/>
<feature type="region of interest" description="Disordered" evidence="1">
    <location>
        <begin position="1"/>
        <end position="53"/>
    </location>
</feature>
<dbReference type="Proteomes" id="UP000053477">
    <property type="component" value="Unassembled WGS sequence"/>
</dbReference>
<name>A0A0H2RTS7_9AGAM</name>
<feature type="region of interest" description="Disordered" evidence="1">
    <location>
        <begin position="227"/>
        <end position="323"/>
    </location>
</feature>
<organism evidence="2 3">
    <name type="scientific">Schizopora paradoxa</name>
    <dbReference type="NCBI Taxonomy" id="27342"/>
    <lineage>
        <taxon>Eukaryota</taxon>
        <taxon>Fungi</taxon>
        <taxon>Dikarya</taxon>
        <taxon>Basidiomycota</taxon>
        <taxon>Agaricomycotina</taxon>
        <taxon>Agaricomycetes</taxon>
        <taxon>Hymenochaetales</taxon>
        <taxon>Schizoporaceae</taxon>
        <taxon>Schizopora</taxon>
    </lineage>
</organism>
<protein>
    <recommendedName>
        <fullName evidence="4">No apical meristem-associated C-terminal domain-containing protein</fullName>
    </recommendedName>
</protein>
<dbReference type="InParanoid" id="A0A0H2RTS7"/>
<proteinExistence type="predicted"/>
<reference evidence="2 3" key="1">
    <citation type="submission" date="2015-04" db="EMBL/GenBank/DDBJ databases">
        <title>Complete genome sequence of Schizopora paradoxa KUC8140, a cosmopolitan wood degrader in East Asia.</title>
        <authorList>
            <consortium name="DOE Joint Genome Institute"/>
            <person name="Min B."/>
            <person name="Park H."/>
            <person name="Jang Y."/>
            <person name="Kim J.-J."/>
            <person name="Kim K.H."/>
            <person name="Pangilinan J."/>
            <person name="Lipzen A."/>
            <person name="Riley R."/>
            <person name="Grigoriev I.V."/>
            <person name="Spatafora J.W."/>
            <person name="Choi I.-G."/>
        </authorList>
    </citation>
    <scope>NUCLEOTIDE SEQUENCE [LARGE SCALE GENOMIC DNA]</scope>
    <source>
        <strain evidence="2 3">KUC8140</strain>
    </source>
</reference>
<feature type="compositionally biased region" description="Acidic residues" evidence="1">
    <location>
        <begin position="250"/>
        <end position="262"/>
    </location>
</feature>